<dbReference type="Pfam" id="PF05235">
    <property type="entry name" value="CHAD"/>
    <property type="match status" value="1"/>
</dbReference>
<evidence type="ECO:0000259" key="1">
    <source>
        <dbReference type="SMART" id="SM00880"/>
    </source>
</evidence>
<dbReference type="EMBL" id="CP121194">
    <property type="protein sequence ID" value="XBH10451.1"/>
    <property type="molecule type" value="Genomic_DNA"/>
</dbReference>
<dbReference type="InterPro" id="IPR038186">
    <property type="entry name" value="CHAD_dom_sf"/>
</dbReference>
<dbReference type="EMBL" id="CP121195">
    <property type="protein sequence ID" value="XBH13880.1"/>
    <property type="molecule type" value="Genomic_DNA"/>
</dbReference>
<gene>
    <name evidence="2" type="ORF">P4G45_01645</name>
    <name evidence="3" type="ORF">P8936_01615</name>
</gene>
<dbReference type="PANTHER" id="PTHR39339:SF1">
    <property type="entry name" value="CHAD DOMAIN-CONTAINING PROTEIN"/>
    <property type="match status" value="1"/>
</dbReference>
<accession>A0AAU7D9Y3</accession>
<dbReference type="SMART" id="SM00880">
    <property type="entry name" value="CHAD"/>
    <property type="match status" value="1"/>
</dbReference>
<evidence type="ECO:0000313" key="3">
    <source>
        <dbReference type="EMBL" id="XBH13880.1"/>
    </source>
</evidence>
<organism evidence="2">
    <name type="scientific">Edaphobacter paludis</name>
    <dbReference type="NCBI Taxonomy" id="3035702"/>
    <lineage>
        <taxon>Bacteria</taxon>
        <taxon>Pseudomonadati</taxon>
        <taxon>Acidobacteriota</taxon>
        <taxon>Terriglobia</taxon>
        <taxon>Terriglobales</taxon>
        <taxon>Acidobacteriaceae</taxon>
        <taxon>Edaphobacter</taxon>
    </lineage>
</organism>
<name>A0AAU7CZD4_9BACT</name>
<sequence length="269" mass="30690">MAVRAAHPVRTLRDLVATLEAAITLVRTNAKSKPVHDLRTTTRRIEAQLELLALLPDLPEHRKPAKKARKLLRKLRRAAGRVRDLDVQRGLIRSKSDEAHKLRSLFKQQRGQAVERLLDIVHKHQSKLDRHLKALLEMLTSAQSLAIPAEHLIQLTLDWYAHQTSAPIHRNHRQLHDIRKAAKLARYIIESAGSASTRHLALTFESLQKSGGDWHDWHTLSRIARRELSSSSSLTQSFTHRREKSLAEYQSQLKALPRNLAPSNPRNIA</sequence>
<reference evidence="2" key="1">
    <citation type="submission" date="2023-03" db="EMBL/GenBank/DDBJ databases">
        <title>Edaphobacter sp.</title>
        <authorList>
            <person name="Huber K.J."/>
            <person name="Papendorf J."/>
            <person name="Pilke C."/>
            <person name="Bunk B."/>
            <person name="Sproeer C."/>
            <person name="Pester M."/>
        </authorList>
    </citation>
    <scope>NUCLEOTIDE SEQUENCE</scope>
    <source>
        <strain evidence="2">DSM 109919</strain>
        <strain evidence="3">DSM 109920</strain>
    </source>
</reference>
<protein>
    <submittedName>
        <fullName evidence="2">CHAD domain-containing protein</fullName>
    </submittedName>
</protein>
<dbReference type="RefSeq" id="WP_348267959.1">
    <property type="nucleotide sequence ID" value="NZ_CP121194.1"/>
</dbReference>
<dbReference type="Gene3D" id="1.40.20.10">
    <property type="entry name" value="CHAD domain"/>
    <property type="match status" value="1"/>
</dbReference>
<evidence type="ECO:0000313" key="2">
    <source>
        <dbReference type="EMBL" id="XBH10451.1"/>
    </source>
</evidence>
<dbReference type="PANTHER" id="PTHR39339">
    <property type="entry name" value="SLR1444 PROTEIN"/>
    <property type="match status" value="1"/>
</dbReference>
<dbReference type="KEGG" id="epl:P4G45_01645"/>
<proteinExistence type="predicted"/>
<accession>A0AAU7CZD4</accession>
<feature type="domain" description="CHAD" evidence="1">
    <location>
        <begin position="11"/>
        <end position="256"/>
    </location>
</feature>
<dbReference type="InterPro" id="IPR007899">
    <property type="entry name" value="CHAD_dom"/>
</dbReference>
<dbReference type="AlphaFoldDB" id="A0AAU7CZD4"/>